<dbReference type="SUPFAM" id="SSF48008">
    <property type="entry name" value="GntR ligand-binding domain-like"/>
    <property type="match status" value="1"/>
</dbReference>
<organism evidence="5 6">
    <name type="scientific">Wujia chipingensis</name>
    <dbReference type="NCBI Taxonomy" id="2763670"/>
    <lineage>
        <taxon>Bacteria</taxon>
        <taxon>Bacillati</taxon>
        <taxon>Bacillota</taxon>
        <taxon>Clostridia</taxon>
        <taxon>Lachnospirales</taxon>
        <taxon>Lachnospiraceae</taxon>
        <taxon>Wujia</taxon>
    </lineage>
</organism>
<gene>
    <name evidence="5" type="ORF">H9Q76_09675</name>
</gene>
<keyword evidence="6" id="KW-1185">Reference proteome</keyword>
<dbReference type="Proteomes" id="UP000515819">
    <property type="component" value="Chromosome"/>
</dbReference>
<evidence type="ECO:0000256" key="2">
    <source>
        <dbReference type="ARBA" id="ARBA00023125"/>
    </source>
</evidence>
<evidence type="ECO:0000256" key="3">
    <source>
        <dbReference type="ARBA" id="ARBA00023163"/>
    </source>
</evidence>
<dbReference type="EMBL" id="CP060632">
    <property type="protein sequence ID" value="QNL99005.1"/>
    <property type="molecule type" value="Genomic_DNA"/>
</dbReference>
<name>A0A7G9FKC4_9FIRM</name>
<evidence type="ECO:0000313" key="5">
    <source>
        <dbReference type="EMBL" id="QNL99005.1"/>
    </source>
</evidence>
<feature type="domain" description="HTH gntR-type" evidence="4">
    <location>
        <begin position="6"/>
        <end position="74"/>
    </location>
</feature>
<dbReference type="CDD" id="cd07377">
    <property type="entry name" value="WHTH_GntR"/>
    <property type="match status" value="1"/>
</dbReference>
<dbReference type="PROSITE" id="PS50949">
    <property type="entry name" value="HTH_GNTR"/>
    <property type="match status" value="1"/>
</dbReference>
<dbReference type="GO" id="GO:0003700">
    <property type="term" value="F:DNA-binding transcription factor activity"/>
    <property type="evidence" value="ECO:0007669"/>
    <property type="project" value="InterPro"/>
</dbReference>
<dbReference type="RefSeq" id="WP_021986286.1">
    <property type="nucleotide sequence ID" value="NZ_CP060632.1"/>
</dbReference>
<dbReference type="InterPro" id="IPR008920">
    <property type="entry name" value="TF_FadR/GntR_C"/>
</dbReference>
<dbReference type="KEGG" id="wcp:H9Q76_09675"/>
<accession>A0A7G9FKC4</accession>
<dbReference type="InterPro" id="IPR000524">
    <property type="entry name" value="Tscrpt_reg_HTH_GntR"/>
</dbReference>
<sequence>MEKQTTQEYEKAIAYIIDRIKEGSLQLGSKLPPERRIAEELGIGRNSIREAISILHGMGLIERVQGSGNYVSKHVGESIRQSLTVMLALGTITKEEIFEFRRVMEKAVCSNLIAKGLSYEYESILETKLEEMKLFDGKDLTDVDKEFHDTLIQATGNHLWAVLMEAVTDAYRDWINYVIELADESVRVKLLQCHADIYQNLEQKNEPAMLLAIDRHYDLIEQMV</sequence>
<evidence type="ECO:0000313" key="6">
    <source>
        <dbReference type="Proteomes" id="UP000515819"/>
    </source>
</evidence>
<evidence type="ECO:0000259" key="4">
    <source>
        <dbReference type="PROSITE" id="PS50949"/>
    </source>
</evidence>
<dbReference type="PRINTS" id="PR00035">
    <property type="entry name" value="HTHGNTR"/>
</dbReference>
<reference evidence="5 6" key="1">
    <citation type="submission" date="2020-08" db="EMBL/GenBank/DDBJ databases">
        <authorList>
            <person name="Liu C."/>
            <person name="Sun Q."/>
        </authorList>
    </citation>
    <scope>NUCLEOTIDE SEQUENCE [LARGE SCALE GENOMIC DNA]</scope>
    <source>
        <strain evidence="5 6">NSJ-4</strain>
    </source>
</reference>
<dbReference type="InterPro" id="IPR036390">
    <property type="entry name" value="WH_DNA-bd_sf"/>
</dbReference>
<evidence type="ECO:0000256" key="1">
    <source>
        <dbReference type="ARBA" id="ARBA00023015"/>
    </source>
</evidence>
<proteinExistence type="predicted"/>
<dbReference type="Gene3D" id="1.20.120.530">
    <property type="entry name" value="GntR ligand-binding domain-like"/>
    <property type="match status" value="1"/>
</dbReference>
<dbReference type="SUPFAM" id="SSF46785">
    <property type="entry name" value="Winged helix' DNA-binding domain"/>
    <property type="match status" value="1"/>
</dbReference>
<dbReference type="InterPro" id="IPR036388">
    <property type="entry name" value="WH-like_DNA-bd_sf"/>
</dbReference>
<dbReference type="Pfam" id="PF00392">
    <property type="entry name" value="GntR"/>
    <property type="match status" value="1"/>
</dbReference>
<dbReference type="SMART" id="SM00895">
    <property type="entry name" value="FCD"/>
    <property type="match status" value="1"/>
</dbReference>
<dbReference type="GO" id="GO:0003677">
    <property type="term" value="F:DNA binding"/>
    <property type="evidence" value="ECO:0007669"/>
    <property type="project" value="UniProtKB-KW"/>
</dbReference>
<dbReference type="AlphaFoldDB" id="A0A7G9FKC4"/>
<dbReference type="SMART" id="SM00345">
    <property type="entry name" value="HTH_GNTR"/>
    <property type="match status" value="1"/>
</dbReference>
<dbReference type="PANTHER" id="PTHR43537">
    <property type="entry name" value="TRANSCRIPTIONAL REGULATOR, GNTR FAMILY"/>
    <property type="match status" value="1"/>
</dbReference>
<dbReference type="Gene3D" id="1.10.10.10">
    <property type="entry name" value="Winged helix-like DNA-binding domain superfamily/Winged helix DNA-binding domain"/>
    <property type="match status" value="1"/>
</dbReference>
<keyword evidence="3" id="KW-0804">Transcription</keyword>
<dbReference type="InterPro" id="IPR011711">
    <property type="entry name" value="GntR_C"/>
</dbReference>
<dbReference type="Pfam" id="PF07729">
    <property type="entry name" value="FCD"/>
    <property type="match status" value="1"/>
</dbReference>
<dbReference type="PANTHER" id="PTHR43537:SF5">
    <property type="entry name" value="UXU OPERON TRANSCRIPTIONAL REGULATOR"/>
    <property type="match status" value="1"/>
</dbReference>
<protein>
    <submittedName>
        <fullName evidence="5">FadR family transcriptional regulator</fullName>
    </submittedName>
</protein>
<keyword evidence="2" id="KW-0238">DNA-binding</keyword>
<keyword evidence="1" id="KW-0805">Transcription regulation</keyword>